<protein>
    <submittedName>
        <fullName evidence="1">Uncharacterized protein</fullName>
    </submittedName>
</protein>
<reference evidence="1" key="1">
    <citation type="submission" date="2022-01" db="EMBL/GenBank/DDBJ databases">
        <authorList>
            <person name="Lagorce A."/>
        </authorList>
    </citation>
    <scope>NUCLEOTIDE SEQUENCE</scope>
    <source>
        <strain evidence="1">Th15_F1_A12</strain>
    </source>
</reference>
<proteinExistence type="predicted"/>
<dbReference type="AlphaFoldDB" id="A0AAU9QUN2"/>
<dbReference type="Proteomes" id="UP001295462">
    <property type="component" value="Unassembled WGS sequence"/>
</dbReference>
<accession>A0AAU9QUN2</accession>
<gene>
    <name evidence="1" type="ORF">THF1A12_520018</name>
</gene>
<dbReference type="EMBL" id="CAKMUD010000108">
    <property type="protein sequence ID" value="CAH1602050.1"/>
    <property type="molecule type" value="Genomic_DNA"/>
</dbReference>
<sequence length="49" mass="5457">MHVQIRAATDLFFAVAFLEIAGPLTSRINDDFQVLKLASLSCALFIYLL</sequence>
<organism evidence="1 2">
    <name type="scientific">Vibrio jasicida</name>
    <dbReference type="NCBI Taxonomy" id="766224"/>
    <lineage>
        <taxon>Bacteria</taxon>
        <taxon>Pseudomonadati</taxon>
        <taxon>Pseudomonadota</taxon>
        <taxon>Gammaproteobacteria</taxon>
        <taxon>Vibrionales</taxon>
        <taxon>Vibrionaceae</taxon>
        <taxon>Vibrio</taxon>
    </lineage>
</organism>
<comment type="caution">
    <text evidence="1">The sequence shown here is derived from an EMBL/GenBank/DDBJ whole genome shotgun (WGS) entry which is preliminary data.</text>
</comment>
<evidence type="ECO:0000313" key="2">
    <source>
        <dbReference type="Proteomes" id="UP001295462"/>
    </source>
</evidence>
<evidence type="ECO:0000313" key="1">
    <source>
        <dbReference type="EMBL" id="CAH1602050.1"/>
    </source>
</evidence>
<name>A0AAU9QUN2_9VIBR</name>